<dbReference type="PANTHER" id="PTHR40074">
    <property type="entry name" value="O-ACETYLTRANSFERASE WECH"/>
    <property type="match status" value="1"/>
</dbReference>
<comment type="similarity">
    <text evidence="2">Belongs to the acyltransferase 3 family.</text>
</comment>
<feature type="transmembrane region" description="Helical" evidence="7">
    <location>
        <begin position="293"/>
        <end position="314"/>
    </location>
</feature>
<keyword evidence="9" id="KW-0808">Transferase</keyword>
<feature type="transmembrane region" description="Helical" evidence="7">
    <location>
        <begin position="148"/>
        <end position="167"/>
    </location>
</feature>
<reference evidence="9 10" key="1">
    <citation type="submission" date="2019-04" db="EMBL/GenBank/DDBJ databases">
        <authorList>
            <person name="Li J."/>
        </authorList>
    </citation>
    <scope>NUCLEOTIDE SEQUENCE [LARGE SCALE GENOMIC DNA]</scope>
    <source>
        <strain evidence="9 10">KCTC 42687</strain>
    </source>
</reference>
<dbReference type="EMBL" id="SUNI01000026">
    <property type="protein sequence ID" value="TJZ89741.1"/>
    <property type="molecule type" value="Genomic_DNA"/>
</dbReference>
<feature type="domain" description="Acyltransferase 3" evidence="8">
    <location>
        <begin position="15"/>
        <end position="310"/>
    </location>
</feature>
<dbReference type="GO" id="GO:0005886">
    <property type="term" value="C:plasma membrane"/>
    <property type="evidence" value="ECO:0007669"/>
    <property type="project" value="UniProtKB-SubCell"/>
</dbReference>
<feature type="transmembrane region" description="Helical" evidence="7">
    <location>
        <begin position="18"/>
        <end position="35"/>
    </location>
</feature>
<dbReference type="AlphaFoldDB" id="A0A4U0R495"/>
<evidence type="ECO:0000256" key="7">
    <source>
        <dbReference type="SAM" id="Phobius"/>
    </source>
</evidence>
<keyword evidence="9" id="KW-0012">Acyltransferase</keyword>
<protein>
    <submittedName>
        <fullName evidence="9">Acyltransferase</fullName>
    </submittedName>
</protein>
<evidence type="ECO:0000313" key="9">
    <source>
        <dbReference type="EMBL" id="TJZ89741.1"/>
    </source>
</evidence>
<feature type="transmembrane region" description="Helical" evidence="7">
    <location>
        <begin position="55"/>
        <end position="73"/>
    </location>
</feature>
<evidence type="ECO:0000256" key="3">
    <source>
        <dbReference type="ARBA" id="ARBA00022475"/>
    </source>
</evidence>
<keyword evidence="5 7" id="KW-1133">Transmembrane helix</keyword>
<keyword evidence="6 7" id="KW-0472">Membrane</keyword>
<comment type="subcellular location">
    <subcellularLocation>
        <location evidence="1">Cell membrane</location>
        <topology evidence="1">Multi-pass membrane protein</topology>
    </subcellularLocation>
</comment>
<evidence type="ECO:0000256" key="6">
    <source>
        <dbReference type="ARBA" id="ARBA00023136"/>
    </source>
</evidence>
<evidence type="ECO:0000256" key="4">
    <source>
        <dbReference type="ARBA" id="ARBA00022692"/>
    </source>
</evidence>
<proteinExistence type="inferred from homology"/>
<dbReference type="OrthoDB" id="265992at2"/>
<keyword evidence="3" id="KW-1003">Cell membrane</keyword>
<dbReference type="PANTHER" id="PTHR40074:SF2">
    <property type="entry name" value="O-ACETYLTRANSFERASE WECH"/>
    <property type="match status" value="1"/>
</dbReference>
<dbReference type="GO" id="GO:0009246">
    <property type="term" value="P:enterobacterial common antigen biosynthetic process"/>
    <property type="evidence" value="ECO:0007669"/>
    <property type="project" value="TreeGrafter"/>
</dbReference>
<evidence type="ECO:0000256" key="2">
    <source>
        <dbReference type="ARBA" id="ARBA00007400"/>
    </source>
</evidence>
<feature type="transmembrane region" description="Helical" evidence="7">
    <location>
        <begin position="119"/>
        <end position="141"/>
    </location>
</feature>
<feature type="transmembrane region" description="Helical" evidence="7">
    <location>
        <begin position="85"/>
        <end position="107"/>
    </location>
</feature>
<comment type="caution">
    <text evidence="9">The sequence shown here is derived from an EMBL/GenBank/DDBJ whole genome shotgun (WGS) entry which is preliminary data.</text>
</comment>
<dbReference type="GO" id="GO:0016413">
    <property type="term" value="F:O-acetyltransferase activity"/>
    <property type="evidence" value="ECO:0007669"/>
    <property type="project" value="TreeGrafter"/>
</dbReference>
<evidence type="ECO:0000256" key="5">
    <source>
        <dbReference type="ARBA" id="ARBA00022989"/>
    </source>
</evidence>
<evidence type="ECO:0000313" key="10">
    <source>
        <dbReference type="Proteomes" id="UP000309747"/>
    </source>
</evidence>
<sequence>MQGGRVDQDQPRTMSVDYLRVILAGFVVLAHSGLARETLREAGVAGLWGLAAGNGILRVAVPVFTLIAGYFLASTLHRGRLSGWVGHLLLLYAVWSAVYLLFLWPYYTTRPAALTLTELLLGFMHLWFLQGLAVSGVILGLMLRLGRGAVIGSAVLLGLIGLGLQYARMSGLSEVPVEHYRNGPLYLYPYLVMGWLIARHPPRLSAPALWALMAVGLALTLAENLAWLGRIGEESLLEIPLGHLILCPALLLWVLRLPAPATRLPLARAAAGIYVMHVIVLQGLPRIGLPDPALGTVLGIVLPFGLVWAVVTLGRRSRRRARPA</sequence>
<dbReference type="Pfam" id="PF01757">
    <property type="entry name" value="Acyl_transf_3"/>
    <property type="match status" value="1"/>
</dbReference>
<accession>A0A4U0R495</accession>
<keyword evidence="10" id="KW-1185">Reference proteome</keyword>
<gene>
    <name evidence="9" type="ORF">FA743_17785</name>
</gene>
<dbReference type="Proteomes" id="UP000309747">
    <property type="component" value="Unassembled WGS sequence"/>
</dbReference>
<organism evidence="9 10">
    <name type="scientific">Paracoccus gahaiensis</name>
    <dbReference type="NCBI Taxonomy" id="1706839"/>
    <lineage>
        <taxon>Bacteria</taxon>
        <taxon>Pseudomonadati</taxon>
        <taxon>Pseudomonadota</taxon>
        <taxon>Alphaproteobacteria</taxon>
        <taxon>Rhodobacterales</taxon>
        <taxon>Paracoccaceae</taxon>
        <taxon>Paracoccus</taxon>
    </lineage>
</organism>
<dbReference type="InterPro" id="IPR002656">
    <property type="entry name" value="Acyl_transf_3_dom"/>
</dbReference>
<feature type="transmembrane region" description="Helical" evidence="7">
    <location>
        <begin position="209"/>
        <end position="229"/>
    </location>
</feature>
<name>A0A4U0R495_9RHOB</name>
<evidence type="ECO:0000259" key="8">
    <source>
        <dbReference type="Pfam" id="PF01757"/>
    </source>
</evidence>
<dbReference type="RefSeq" id="WP_136887428.1">
    <property type="nucleotide sequence ID" value="NZ_SUNI01000026.1"/>
</dbReference>
<keyword evidence="4 7" id="KW-0812">Transmembrane</keyword>
<evidence type="ECO:0000256" key="1">
    <source>
        <dbReference type="ARBA" id="ARBA00004651"/>
    </source>
</evidence>
<feature type="transmembrane region" description="Helical" evidence="7">
    <location>
        <begin position="235"/>
        <end position="254"/>
    </location>
</feature>